<dbReference type="AlphaFoldDB" id="A0AAJ5F6N7"/>
<name>A0AAJ5F6N7_9DEIO</name>
<dbReference type="Gene3D" id="3.40.190.10">
    <property type="entry name" value="Periplasmic binding protein-like II"/>
    <property type="match status" value="2"/>
</dbReference>
<feature type="domain" description="Solute-binding protein family 3/N-terminal" evidence="3">
    <location>
        <begin position="32"/>
        <end position="248"/>
    </location>
</feature>
<reference evidence="5 6" key="1">
    <citation type="submission" date="2019-04" db="EMBL/GenBank/DDBJ databases">
        <title>Deinococcus metalilatus MA1002 mutant No.5.</title>
        <authorList>
            <person name="Park W."/>
            <person name="Park C."/>
        </authorList>
    </citation>
    <scope>NUCLEOTIDE SEQUENCE [LARGE SCALE GENOMIC DNA]</scope>
    <source>
        <strain evidence="5 6">MA1002-m5</strain>
    </source>
</reference>
<dbReference type="PANTHER" id="PTHR35936:SF19">
    <property type="entry name" value="AMINO-ACID-BINDING PROTEIN YXEM-RELATED"/>
    <property type="match status" value="1"/>
</dbReference>
<feature type="signal peptide" evidence="2">
    <location>
        <begin position="1"/>
        <end position="21"/>
    </location>
</feature>
<sequence length="252" mass="27315">MNRTARASLLFSLLALGSAQARPWQEIKASGVIKIATNAEFKPFTYYEGNTMKGFEYDLGNALAKQLGVKAEWVNQPFDSLLIGLNQDRFDLVISSHGITPERQKAVDFSHPHYCSGGLIVSRIGGPKTGADLKGKTVATQIGTTYVDQIRKILGDRAVRTYPSNAAALQALQAGRVDAVVNEKFYNLAAIKANKGQLQAGDLLFQERIGMAVKKGNTSLLQAVNGALATVMKNGVYAKLSQSYFGQDVRCK</sequence>
<feature type="chain" id="PRO_5042508176" evidence="2">
    <location>
        <begin position="22"/>
        <end position="252"/>
    </location>
</feature>
<accession>A0AAJ5F6N7</accession>
<dbReference type="RefSeq" id="WP_138223736.1">
    <property type="nucleotide sequence ID" value="NZ_BSUI01000005.1"/>
</dbReference>
<evidence type="ECO:0000313" key="4">
    <source>
        <dbReference type="EMBL" id="MBB5295615.1"/>
    </source>
</evidence>
<dbReference type="CDD" id="cd13530">
    <property type="entry name" value="PBP2_peptides_like"/>
    <property type="match status" value="1"/>
</dbReference>
<comment type="caution">
    <text evidence="5">The sequence shown here is derived from an EMBL/GenBank/DDBJ whole genome shotgun (WGS) entry which is preliminary data.</text>
</comment>
<dbReference type="SMART" id="SM00062">
    <property type="entry name" value="PBPb"/>
    <property type="match status" value="1"/>
</dbReference>
<evidence type="ECO:0000313" key="6">
    <source>
        <dbReference type="Proteomes" id="UP000308000"/>
    </source>
</evidence>
<dbReference type="SUPFAM" id="SSF53850">
    <property type="entry name" value="Periplasmic binding protein-like II"/>
    <property type="match status" value="1"/>
</dbReference>
<protein>
    <submittedName>
        <fullName evidence="5">Amino acid ABC transporter substrate-binding protein</fullName>
    </submittedName>
    <submittedName>
        <fullName evidence="4">Polar amino acid transport system substrate-binding protein</fullName>
    </submittedName>
</protein>
<dbReference type="PANTHER" id="PTHR35936">
    <property type="entry name" value="MEMBRANE-BOUND LYTIC MUREIN TRANSGLYCOSYLASE F"/>
    <property type="match status" value="1"/>
</dbReference>
<keyword evidence="7" id="KW-1185">Reference proteome</keyword>
<evidence type="ECO:0000256" key="2">
    <source>
        <dbReference type="SAM" id="SignalP"/>
    </source>
</evidence>
<dbReference type="Proteomes" id="UP000536909">
    <property type="component" value="Unassembled WGS sequence"/>
</dbReference>
<evidence type="ECO:0000313" key="7">
    <source>
        <dbReference type="Proteomes" id="UP000536909"/>
    </source>
</evidence>
<dbReference type="Pfam" id="PF00497">
    <property type="entry name" value="SBP_bac_3"/>
    <property type="match status" value="1"/>
</dbReference>
<gene>
    <name evidence="5" type="ORF">FCS05_02410</name>
    <name evidence="4" type="ORF">HNQ10_002454</name>
</gene>
<dbReference type="EMBL" id="VBRC01000001">
    <property type="protein sequence ID" value="TLK32310.1"/>
    <property type="molecule type" value="Genomic_DNA"/>
</dbReference>
<dbReference type="InterPro" id="IPR001638">
    <property type="entry name" value="Solute-binding_3/MltF_N"/>
</dbReference>
<evidence type="ECO:0000259" key="3">
    <source>
        <dbReference type="SMART" id="SM00062"/>
    </source>
</evidence>
<evidence type="ECO:0000313" key="5">
    <source>
        <dbReference type="EMBL" id="TLK32310.1"/>
    </source>
</evidence>
<dbReference type="EMBL" id="JACHFV010000008">
    <property type="protein sequence ID" value="MBB5295615.1"/>
    <property type="molecule type" value="Genomic_DNA"/>
</dbReference>
<keyword evidence="1 2" id="KW-0732">Signal</keyword>
<organism evidence="5 6">
    <name type="scientific">Deinococcus metallilatus</name>
    <dbReference type="NCBI Taxonomy" id="1211322"/>
    <lineage>
        <taxon>Bacteria</taxon>
        <taxon>Thermotogati</taxon>
        <taxon>Deinococcota</taxon>
        <taxon>Deinococci</taxon>
        <taxon>Deinococcales</taxon>
        <taxon>Deinococcaceae</taxon>
        <taxon>Deinococcus</taxon>
    </lineage>
</organism>
<proteinExistence type="predicted"/>
<evidence type="ECO:0000256" key="1">
    <source>
        <dbReference type="ARBA" id="ARBA00022729"/>
    </source>
</evidence>
<dbReference type="Proteomes" id="UP000308000">
    <property type="component" value="Unassembled WGS sequence"/>
</dbReference>
<reference evidence="4 7" key="2">
    <citation type="submission" date="2020-08" db="EMBL/GenBank/DDBJ databases">
        <title>Genomic Encyclopedia of Type Strains, Phase IV (KMG-IV): sequencing the most valuable type-strain genomes for metagenomic binning, comparative biology and taxonomic classification.</title>
        <authorList>
            <person name="Goeker M."/>
        </authorList>
    </citation>
    <scope>NUCLEOTIDE SEQUENCE [LARGE SCALE GENOMIC DNA]</scope>
    <source>
        <strain evidence="4 7">DSM 105434</strain>
    </source>
</reference>